<dbReference type="PANTHER" id="PTHR10545">
    <property type="entry name" value="DIAMINE N-ACETYLTRANSFERASE"/>
    <property type="match status" value="1"/>
</dbReference>
<dbReference type="InterPro" id="IPR000182">
    <property type="entry name" value="GNAT_dom"/>
</dbReference>
<dbReference type="EMBL" id="VASG01000004">
    <property type="protein sequence ID" value="TLP73797.1"/>
    <property type="molecule type" value="Genomic_DNA"/>
</dbReference>
<feature type="domain" description="N-acetyltransferase" evidence="3">
    <location>
        <begin position="4"/>
        <end position="158"/>
    </location>
</feature>
<dbReference type="PANTHER" id="PTHR10545:SF29">
    <property type="entry name" value="GH14572P-RELATED"/>
    <property type="match status" value="1"/>
</dbReference>
<keyword evidence="1 4" id="KW-0808">Transferase</keyword>
<evidence type="ECO:0000256" key="1">
    <source>
        <dbReference type="ARBA" id="ARBA00022679"/>
    </source>
</evidence>
<evidence type="ECO:0000313" key="4">
    <source>
        <dbReference type="EMBL" id="TLP73797.1"/>
    </source>
</evidence>
<sequence>MRLLSIREARPDDVPAVLELMRALAEFEGYLDGFAVDGNALLTRAFGPAAQCQVFVAETDAICGYAVVQCLAFTFDLRPSVRLKELYVAQARRGGGVGEQLMQRVAQWALEQGAGRLLWDVLAGNDAAERFYSRLGGRRENQWMVYRMDDRELLRLADR</sequence>
<dbReference type="CDD" id="cd04301">
    <property type="entry name" value="NAT_SF"/>
    <property type="match status" value="1"/>
</dbReference>
<dbReference type="PROSITE" id="PS51186">
    <property type="entry name" value="GNAT"/>
    <property type="match status" value="1"/>
</dbReference>
<evidence type="ECO:0000259" key="3">
    <source>
        <dbReference type="PROSITE" id="PS51186"/>
    </source>
</evidence>
<evidence type="ECO:0000313" key="5">
    <source>
        <dbReference type="Proteomes" id="UP000307510"/>
    </source>
</evidence>
<dbReference type="Pfam" id="PF00583">
    <property type="entry name" value="Acetyltransf_1"/>
    <property type="match status" value="1"/>
</dbReference>
<dbReference type="AlphaFoldDB" id="A0A5R9A7B9"/>
<organism evidence="4 5">
    <name type="scientific">Pseudomonas nitroreducens</name>
    <dbReference type="NCBI Taxonomy" id="46680"/>
    <lineage>
        <taxon>Bacteria</taxon>
        <taxon>Pseudomonadati</taxon>
        <taxon>Pseudomonadota</taxon>
        <taxon>Gammaproteobacteria</taxon>
        <taxon>Pseudomonadales</taxon>
        <taxon>Pseudomonadaceae</taxon>
        <taxon>Pseudomonas</taxon>
    </lineage>
</organism>
<dbReference type="GO" id="GO:0008080">
    <property type="term" value="F:N-acetyltransferase activity"/>
    <property type="evidence" value="ECO:0007669"/>
    <property type="project" value="TreeGrafter"/>
</dbReference>
<reference evidence="4 5" key="1">
    <citation type="submission" date="2019-05" db="EMBL/GenBank/DDBJ databases">
        <authorList>
            <person name="Moore K."/>
            <person name="O'Neill P."/>
            <person name="Farbos A."/>
            <person name="Studholme D.J."/>
        </authorList>
    </citation>
    <scope>NUCLEOTIDE SEQUENCE [LARGE SCALE GENOMIC DNA]</scope>
    <source>
        <strain evidence="4 5">DSM 9128</strain>
    </source>
</reference>
<evidence type="ECO:0000256" key="2">
    <source>
        <dbReference type="ARBA" id="ARBA00023315"/>
    </source>
</evidence>
<keyword evidence="2" id="KW-0012">Acyltransferase</keyword>
<reference evidence="5" key="2">
    <citation type="submission" date="2019-06" db="EMBL/GenBank/DDBJ databases">
        <title>AzeR, a transcriptional regulator that responds to azelaic acid in Pseudomonas nitroreducens.</title>
        <authorList>
            <person name="Bez C."/>
            <person name="Javvadi S.G."/>
            <person name="Bertani I."/>
            <person name="Devescovi G."/>
            <person name="Studholme D.J."/>
            <person name="Geller A."/>
            <person name="Levy A."/>
            <person name="Venturi V."/>
        </authorList>
    </citation>
    <scope>NUCLEOTIDE SEQUENCE [LARGE SCALE GENOMIC DNA]</scope>
    <source>
        <strain evidence="5">DSM 9128</strain>
    </source>
</reference>
<dbReference type="Gene3D" id="3.40.630.30">
    <property type="match status" value="1"/>
</dbReference>
<dbReference type="RefSeq" id="WP_138214756.1">
    <property type="nucleotide sequence ID" value="NZ_VASG01000004.1"/>
</dbReference>
<comment type="caution">
    <text evidence="4">The sequence shown here is derived from an EMBL/GenBank/DDBJ whole genome shotgun (WGS) entry which is preliminary data.</text>
</comment>
<protein>
    <submittedName>
        <fullName evidence="4">GNAT family N-acetyltransferase</fullName>
    </submittedName>
</protein>
<proteinExistence type="predicted"/>
<name>A0A5R9A7B9_PSENT</name>
<dbReference type="InterPro" id="IPR051016">
    <property type="entry name" value="Diverse_Substrate_AcTransf"/>
</dbReference>
<dbReference type="InterPro" id="IPR016181">
    <property type="entry name" value="Acyl_CoA_acyltransferase"/>
</dbReference>
<dbReference type="Proteomes" id="UP000307510">
    <property type="component" value="Unassembled WGS sequence"/>
</dbReference>
<dbReference type="SUPFAM" id="SSF55729">
    <property type="entry name" value="Acyl-CoA N-acyltransferases (Nat)"/>
    <property type="match status" value="1"/>
</dbReference>
<gene>
    <name evidence="4" type="ORF">FEA48_16330</name>
</gene>
<accession>A0A5R9A7B9</accession>